<evidence type="ECO:0000313" key="1">
    <source>
        <dbReference type="EMBL" id="VXA81463.1"/>
    </source>
</evidence>
<protein>
    <submittedName>
        <fullName evidence="1">Uncharacterized protein</fullName>
    </submittedName>
</protein>
<reference evidence="1 2" key="1">
    <citation type="submission" date="2019-10" db="EMBL/GenBank/DDBJ databases">
        <authorList>
            <person name="Karimi E."/>
        </authorList>
    </citation>
    <scope>NUCLEOTIDE SEQUENCE [LARGE SCALE GENOMIC DNA]</scope>
    <source>
        <strain evidence="1">Aeromonas sp. 8C</strain>
    </source>
</reference>
<dbReference type="EMBL" id="CABWLC010000004">
    <property type="protein sequence ID" value="VXA81463.1"/>
    <property type="molecule type" value="Genomic_DNA"/>
</dbReference>
<organism evidence="1 2">
    <name type="scientific">Aeromonas veronii</name>
    <dbReference type="NCBI Taxonomy" id="654"/>
    <lineage>
        <taxon>Bacteria</taxon>
        <taxon>Pseudomonadati</taxon>
        <taxon>Pseudomonadota</taxon>
        <taxon>Gammaproteobacteria</taxon>
        <taxon>Aeromonadales</taxon>
        <taxon>Aeromonadaceae</taxon>
        <taxon>Aeromonas</taxon>
    </lineage>
</organism>
<evidence type="ECO:0000313" key="2">
    <source>
        <dbReference type="Proteomes" id="UP000439123"/>
    </source>
</evidence>
<sequence>MGTVRYLPAAHSGHLAGYRRGSTPAVLRAQRSEKRSTSVDRFLFRSNGREYPFGWLSL</sequence>
<proteinExistence type="predicted"/>
<dbReference type="AlphaFoldDB" id="A0A653KRW2"/>
<gene>
    <name evidence="1" type="ORF">AERO8C_120043</name>
</gene>
<accession>A0A653KRW2</accession>
<name>A0A653KRW2_AERVE</name>
<dbReference type="Proteomes" id="UP000439123">
    <property type="component" value="Unassembled WGS sequence"/>
</dbReference>